<evidence type="ECO:0000313" key="2">
    <source>
        <dbReference type="Proteomes" id="UP000271705"/>
    </source>
</evidence>
<reference evidence="1 2" key="1">
    <citation type="submission" date="2018-12" db="EMBL/GenBank/DDBJ databases">
        <authorList>
            <person name="Kartti S."/>
            <person name="Manni A."/>
            <person name="Chemao El Fihri M.W."/>
            <person name="Laamarti M."/>
            <person name="Temsamani L."/>
            <person name="El Jamali J.E."/>
            <person name="Ouadghiri M."/>
            <person name="Ibrahimi A."/>
            <person name="Filati-Maltouf A."/>
        </authorList>
    </citation>
    <scope>NUCLEOTIDE SEQUENCE [LARGE SCALE GENOMIC DNA]</scope>
    <source>
        <strain evidence="1 2">MDMC339</strain>
    </source>
</reference>
<accession>A0A3S0JH29</accession>
<dbReference type="PIRSF" id="PIRSF015278">
    <property type="entry name" value="UCP015278"/>
    <property type="match status" value="1"/>
</dbReference>
<gene>
    <name evidence="1" type="ORF">EKL94_15040</name>
</gene>
<dbReference type="Pfam" id="PF10004">
    <property type="entry name" value="DUF2247"/>
    <property type="match status" value="1"/>
</dbReference>
<evidence type="ECO:0000313" key="1">
    <source>
        <dbReference type="EMBL" id="RTQ87671.1"/>
    </source>
</evidence>
<dbReference type="Proteomes" id="UP000271705">
    <property type="component" value="Unassembled WGS sequence"/>
</dbReference>
<proteinExistence type="predicted"/>
<sequence length="164" mass="18961">MSVYMRTYDCIQPYGPWSQTEMAWAMGRHLIDFEVVKQCGSGQKELKEEFNLNSLIQRLESVSPEERNRVATQLTVLDENLDEDEVSRRWLVALLTDLYAKRDVVADPLGEVEKIYADFDYPESVESFVRYMPASGGYDPAAHSHEQNVARLFENWKAFLDSAR</sequence>
<name>A0A3S0JH29_STEMA</name>
<dbReference type="InterPro" id="IPR016630">
    <property type="entry name" value="UCP015278"/>
</dbReference>
<dbReference type="EMBL" id="RXLZ01000044">
    <property type="protein sequence ID" value="RTQ87671.1"/>
    <property type="molecule type" value="Genomic_DNA"/>
</dbReference>
<comment type="caution">
    <text evidence="1">The sequence shown here is derived from an EMBL/GenBank/DDBJ whole genome shotgun (WGS) entry which is preliminary data.</text>
</comment>
<organism evidence="1 2">
    <name type="scientific">Stenotrophomonas maltophilia</name>
    <name type="common">Pseudomonas maltophilia</name>
    <name type="synonym">Xanthomonas maltophilia</name>
    <dbReference type="NCBI Taxonomy" id="40324"/>
    <lineage>
        <taxon>Bacteria</taxon>
        <taxon>Pseudomonadati</taxon>
        <taxon>Pseudomonadota</taxon>
        <taxon>Gammaproteobacteria</taxon>
        <taxon>Lysobacterales</taxon>
        <taxon>Lysobacteraceae</taxon>
        <taxon>Stenotrophomonas</taxon>
        <taxon>Stenotrophomonas maltophilia group</taxon>
    </lineage>
</organism>
<protein>
    <submittedName>
        <fullName evidence="1">DUF2247 family protein</fullName>
    </submittedName>
</protein>
<dbReference type="AlphaFoldDB" id="A0A3S0JH29"/>